<dbReference type="InterPro" id="IPR040200">
    <property type="entry name" value="Mug57-like"/>
</dbReference>
<evidence type="ECO:0000256" key="1">
    <source>
        <dbReference type="ARBA" id="ARBA00022729"/>
    </source>
</evidence>
<dbReference type="Proteomes" id="UP000504637">
    <property type="component" value="Unplaced"/>
</dbReference>
<dbReference type="InterPro" id="IPR036378">
    <property type="entry name" value="FAS1_dom_sf"/>
</dbReference>
<evidence type="ECO:0000256" key="2">
    <source>
        <dbReference type="SAM" id="MobiDB-lite"/>
    </source>
</evidence>
<accession>A0A6J3LV20</accession>
<keyword evidence="1" id="KW-0732">Signal</keyword>
<feature type="compositionally biased region" description="Polar residues" evidence="2">
    <location>
        <begin position="53"/>
        <end position="62"/>
    </location>
</feature>
<gene>
    <name evidence="4" type="ORF">K489DRAFT_383863</name>
</gene>
<dbReference type="PANTHER" id="PTHR28156">
    <property type="entry name" value="FAS1 DOMAIN-CONTAINING PROTEIN YDR262W"/>
    <property type="match status" value="1"/>
</dbReference>
<proteinExistence type="predicted"/>
<feature type="compositionally biased region" description="Low complexity" evidence="2">
    <location>
        <begin position="21"/>
        <end position="42"/>
    </location>
</feature>
<reference evidence="4" key="3">
    <citation type="submission" date="2025-08" db="UniProtKB">
        <authorList>
            <consortium name="RefSeq"/>
        </authorList>
    </citation>
    <scope>IDENTIFICATION</scope>
    <source>
        <strain evidence="4">CBS 342.82</strain>
    </source>
</reference>
<dbReference type="GeneID" id="54363514"/>
<evidence type="ECO:0000313" key="4">
    <source>
        <dbReference type="RefSeq" id="XP_033456652.1"/>
    </source>
</evidence>
<dbReference type="SUPFAM" id="SSF82153">
    <property type="entry name" value="FAS1 domain"/>
    <property type="match status" value="1"/>
</dbReference>
<reference evidence="4" key="1">
    <citation type="submission" date="2020-01" db="EMBL/GenBank/DDBJ databases">
        <authorList>
            <consortium name="DOE Joint Genome Institute"/>
            <person name="Haridas S."/>
            <person name="Albert R."/>
            <person name="Binder M."/>
            <person name="Bloem J."/>
            <person name="Labutti K."/>
            <person name="Salamov A."/>
            <person name="Andreopoulos B."/>
            <person name="Baker S.E."/>
            <person name="Barry K."/>
            <person name="Bills G."/>
            <person name="Bluhm B.H."/>
            <person name="Cannon C."/>
            <person name="Castanera R."/>
            <person name="Culley D.E."/>
            <person name="Daum C."/>
            <person name="Ezra D."/>
            <person name="Gonzalez J.B."/>
            <person name="Henrissat B."/>
            <person name="Kuo A."/>
            <person name="Liang C."/>
            <person name="Lipzen A."/>
            <person name="Lutzoni F."/>
            <person name="Magnuson J."/>
            <person name="Mondo S."/>
            <person name="Nolan M."/>
            <person name="Ohm R."/>
            <person name="Pangilinan J."/>
            <person name="Park H.-J."/>
            <person name="Ramirez L."/>
            <person name="Alfaro M."/>
            <person name="Sun H."/>
            <person name="Tritt A."/>
            <person name="Yoshinaga Y."/>
            <person name="Zwiers L.-H."/>
            <person name="Turgeon B.G."/>
            <person name="Goodwin S.B."/>
            <person name="Spatafora J.W."/>
            <person name="Crous P.W."/>
            <person name="Grigoriev I.V."/>
        </authorList>
    </citation>
    <scope>NUCLEOTIDE SEQUENCE</scope>
    <source>
        <strain evidence="4">CBS 342.82</strain>
    </source>
</reference>
<protein>
    <recommendedName>
        <fullName evidence="5">FAS1 domain-containing protein</fullName>
    </recommendedName>
</protein>
<reference evidence="4" key="2">
    <citation type="submission" date="2020-04" db="EMBL/GenBank/DDBJ databases">
        <authorList>
            <consortium name="NCBI Genome Project"/>
        </authorList>
    </citation>
    <scope>NUCLEOTIDE SEQUENCE</scope>
    <source>
        <strain evidence="4">CBS 342.82</strain>
    </source>
</reference>
<dbReference type="AlphaFoldDB" id="A0A6J3LV20"/>
<organism evidence="4">
    <name type="scientific">Dissoconium aciculare CBS 342.82</name>
    <dbReference type="NCBI Taxonomy" id="1314786"/>
    <lineage>
        <taxon>Eukaryota</taxon>
        <taxon>Fungi</taxon>
        <taxon>Dikarya</taxon>
        <taxon>Ascomycota</taxon>
        <taxon>Pezizomycotina</taxon>
        <taxon>Dothideomycetes</taxon>
        <taxon>Dothideomycetidae</taxon>
        <taxon>Mycosphaerellales</taxon>
        <taxon>Dissoconiaceae</taxon>
        <taxon>Dissoconium</taxon>
    </lineage>
</organism>
<dbReference type="Gene3D" id="2.30.180.10">
    <property type="entry name" value="FAS1 domain"/>
    <property type="match status" value="1"/>
</dbReference>
<evidence type="ECO:0008006" key="5">
    <source>
        <dbReference type="Google" id="ProtNLM"/>
    </source>
</evidence>
<evidence type="ECO:0000313" key="3">
    <source>
        <dbReference type="Proteomes" id="UP000504637"/>
    </source>
</evidence>
<dbReference type="RefSeq" id="XP_033456652.1">
    <property type="nucleotide sequence ID" value="XM_033605714.1"/>
</dbReference>
<feature type="region of interest" description="Disordered" evidence="2">
    <location>
        <begin position="1"/>
        <end position="73"/>
    </location>
</feature>
<dbReference type="OrthoDB" id="5551751at2759"/>
<keyword evidence="3" id="KW-1185">Reference proteome</keyword>
<sequence length="239" mass="25556">MTTTNSQLLPFAFNTPGNPALSSQPQQSPKQQQRQPHQLQHPMDSNPGIQLPPASSDSSAGTNDPAPPSAGTVGLLDVIGQQRSISIFAGFTRDVSSVASRLSSGAGLQKGGNCTILAPLNTAMRALPRKPWEDAADYATLGTEAYAGDDGESRAHANLRRFTEAHVLVMERPGAWKEGVKVPNMLGQMIWWEKNADGKVVVQPGEVEVEKVESRVANGEIWSLKGVVDYASAAEKTKE</sequence>
<name>A0A6J3LV20_9PEZI</name>
<dbReference type="PANTHER" id="PTHR28156:SF1">
    <property type="entry name" value="FAS1 DOMAIN-CONTAINING PROTEIN YDR262W"/>
    <property type="match status" value="1"/>
</dbReference>